<keyword evidence="2" id="KW-0805">Transcription regulation</keyword>
<dbReference type="Gene3D" id="1.10.10.10">
    <property type="entry name" value="Winged helix-like DNA-binding domain superfamily/Winged helix DNA-binding domain"/>
    <property type="match status" value="1"/>
</dbReference>
<evidence type="ECO:0000256" key="1">
    <source>
        <dbReference type="ARBA" id="ARBA00009437"/>
    </source>
</evidence>
<evidence type="ECO:0000313" key="7">
    <source>
        <dbReference type="Proteomes" id="UP001597237"/>
    </source>
</evidence>
<dbReference type="RefSeq" id="WP_377281651.1">
    <property type="nucleotide sequence ID" value="NZ_JBHRSI010000004.1"/>
</dbReference>
<dbReference type="PRINTS" id="PR00039">
    <property type="entry name" value="HTHLYSR"/>
</dbReference>
<dbReference type="PROSITE" id="PS50931">
    <property type="entry name" value="HTH_LYSR"/>
    <property type="match status" value="1"/>
</dbReference>
<dbReference type="Gene3D" id="3.40.190.10">
    <property type="entry name" value="Periplasmic binding protein-like II"/>
    <property type="match status" value="2"/>
</dbReference>
<dbReference type="InterPro" id="IPR036388">
    <property type="entry name" value="WH-like_DNA-bd_sf"/>
</dbReference>
<reference evidence="7" key="1">
    <citation type="journal article" date="2019" name="Int. J. Syst. Evol. Microbiol.">
        <title>The Global Catalogue of Microorganisms (GCM) 10K type strain sequencing project: providing services to taxonomists for standard genome sequencing and annotation.</title>
        <authorList>
            <consortium name="The Broad Institute Genomics Platform"/>
            <consortium name="The Broad Institute Genome Sequencing Center for Infectious Disease"/>
            <person name="Wu L."/>
            <person name="Ma J."/>
        </authorList>
    </citation>
    <scope>NUCLEOTIDE SEQUENCE [LARGE SCALE GENOMIC DNA]</scope>
    <source>
        <strain evidence="7">DFY28</strain>
    </source>
</reference>
<evidence type="ECO:0000313" key="6">
    <source>
        <dbReference type="EMBL" id="MFD1785612.1"/>
    </source>
</evidence>
<dbReference type="SUPFAM" id="SSF46785">
    <property type="entry name" value="Winged helix' DNA-binding domain"/>
    <property type="match status" value="1"/>
</dbReference>
<dbReference type="InterPro" id="IPR058163">
    <property type="entry name" value="LysR-type_TF_proteobact-type"/>
</dbReference>
<sequence>MRLPPFDALIAFDAVLRHGGMTRAAAELGVTQSAISHRVRRLEAFMGAPLLRRHAGGLTPTPAGEALAEGLAGALAEMAGLRARCLAAVGPSRLRLGVGAALAHNWLVRRLPDFAARSPSLSIELVIVENEAPELVSDLDLRILWVPAAELRATTTQRPLFQERVFPVCHPSLLPAGHVPGDPSVLVDLPLLHKGPAGRATSAEWSWAAWLERYRLPAKPKESFRFASIGPAIAAALEGAGVVLARSMLVHDALADGRLVRILPPEEDLASSKAHVVRWPGALRSDERVRSLASWLLEQAELTVRGDTIAGRQAALSSP</sequence>
<proteinExistence type="inferred from homology"/>
<comment type="similarity">
    <text evidence="1">Belongs to the LysR transcriptional regulatory family.</text>
</comment>
<accession>A0ABW4N646</accession>
<dbReference type="InterPro" id="IPR000847">
    <property type="entry name" value="LysR_HTH_N"/>
</dbReference>
<evidence type="ECO:0000256" key="4">
    <source>
        <dbReference type="ARBA" id="ARBA00023163"/>
    </source>
</evidence>
<dbReference type="InterPro" id="IPR036390">
    <property type="entry name" value="WH_DNA-bd_sf"/>
</dbReference>
<evidence type="ECO:0000256" key="2">
    <source>
        <dbReference type="ARBA" id="ARBA00023015"/>
    </source>
</evidence>
<keyword evidence="4" id="KW-0804">Transcription</keyword>
<feature type="domain" description="HTH lysR-type" evidence="5">
    <location>
        <begin position="4"/>
        <end position="61"/>
    </location>
</feature>
<dbReference type="Proteomes" id="UP001597237">
    <property type="component" value="Unassembled WGS sequence"/>
</dbReference>
<dbReference type="Pfam" id="PF00126">
    <property type="entry name" value="HTH_1"/>
    <property type="match status" value="1"/>
</dbReference>
<protein>
    <submittedName>
        <fullName evidence="6">LysR substrate-binding domain-containing protein</fullName>
    </submittedName>
</protein>
<name>A0ABW4N646_9CAUL</name>
<keyword evidence="7" id="KW-1185">Reference proteome</keyword>
<evidence type="ECO:0000259" key="5">
    <source>
        <dbReference type="PROSITE" id="PS50931"/>
    </source>
</evidence>
<dbReference type="PANTHER" id="PTHR30537:SF5">
    <property type="entry name" value="HTH-TYPE TRANSCRIPTIONAL ACTIVATOR TTDR-RELATED"/>
    <property type="match status" value="1"/>
</dbReference>
<dbReference type="InterPro" id="IPR005119">
    <property type="entry name" value="LysR_subst-bd"/>
</dbReference>
<dbReference type="Pfam" id="PF03466">
    <property type="entry name" value="LysR_substrate"/>
    <property type="match status" value="1"/>
</dbReference>
<organism evidence="6 7">
    <name type="scientific">Phenylobacterium terrae</name>
    <dbReference type="NCBI Taxonomy" id="2665495"/>
    <lineage>
        <taxon>Bacteria</taxon>
        <taxon>Pseudomonadati</taxon>
        <taxon>Pseudomonadota</taxon>
        <taxon>Alphaproteobacteria</taxon>
        <taxon>Caulobacterales</taxon>
        <taxon>Caulobacteraceae</taxon>
        <taxon>Phenylobacterium</taxon>
    </lineage>
</organism>
<gene>
    <name evidence="6" type="ORF">ACFSC0_19610</name>
</gene>
<dbReference type="EMBL" id="JBHUEY010000012">
    <property type="protein sequence ID" value="MFD1785612.1"/>
    <property type="molecule type" value="Genomic_DNA"/>
</dbReference>
<evidence type="ECO:0000256" key="3">
    <source>
        <dbReference type="ARBA" id="ARBA00023125"/>
    </source>
</evidence>
<dbReference type="SUPFAM" id="SSF53850">
    <property type="entry name" value="Periplasmic binding protein-like II"/>
    <property type="match status" value="1"/>
</dbReference>
<dbReference type="PANTHER" id="PTHR30537">
    <property type="entry name" value="HTH-TYPE TRANSCRIPTIONAL REGULATOR"/>
    <property type="match status" value="1"/>
</dbReference>
<keyword evidence="3" id="KW-0238">DNA-binding</keyword>
<comment type="caution">
    <text evidence="6">The sequence shown here is derived from an EMBL/GenBank/DDBJ whole genome shotgun (WGS) entry which is preliminary data.</text>
</comment>